<protein>
    <recommendedName>
        <fullName evidence="6">Glutathione S-transferase</fullName>
    </recommendedName>
</protein>
<dbReference type="InterPro" id="IPR036249">
    <property type="entry name" value="Thioredoxin-like_sf"/>
</dbReference>
<sequence length="213" mass="23865">MTKLKFWYWAGSCSLAPHILLRELDLDVETIRVTDFSANGLGLINPKRRVPVLSIDDEIITEAPAILTALAQLGSPDRKLLGKTPIETARVYEWMNWLSGHLHGSGYGGFWRPERFSDDASALEGIKAKAKSTIIAAYELIENRLGGLHAVGDAFTVVDLYLLVFYRWGQEIGLEMEKEWPKYTALIANLVKRDAVIKTLEEVELPPVFAPKI</sequence>
<dbReference type="OrthoDB" id="2309723at2759"/>
<dbReference type="SUPFAM" id="SSF52833">
    <property type="entry name" value="Thioredoxin-like"/>
    <property type="match status" value="1"/>
</dbReference>
<comment type="caution">
    <text evidence="4">The sequence shown here is derived from an EMBL/GenBank/DDBJ whole genome shotgun (WGS) entry which is preliminary data.</text>
</comment>
<dbReference type="PROSITE" id="PS50404">
    <property type="entry name" value="GST_NTER"/>
    <property type="match status" value="1"/>
</dbReference>
<dbReference type="AlphaFoldDB" id="A0A0H1BM86"/>
<dbReference type="SFLD" id="SFLDS00019">
    <property type="entry name" value="Glutathione_Transferase_(cytos"/>
    <property type="match status" value="1"/>
</dbReference>
<dbReference type="InterPro" id="IPR004046">
    <property type="entry name" value="GST_C"/>
</dbReference>
<dbReference type="STRING" id="2060906.A0A0H1BM86"/>
<dbReference type="Gene3D" id="1.20.1050.10">
    <property type="match status" value="1"/>
</dbReference>
<dbReference type="PANTHER" id="PTHR44051">
    <property type="entry name" value="GLUTATHIONE S-TRANSFERASE-RELATED"/>
    <property type="match status" value="1"/>
</dbReference>
<dbReference type="Pfam" id="PF13409">
    <property type="entry name" value="GST_N_2"/>
    <property type="match status" value="1"/>
</dbReference>
<keyword evidence="5" id="KW-1185">Reference proteome</keyword>
<comment type="similarity">
    <text evidence="1">Belongs to the GST superfamily.</text>
</comment>
<evidence type="ECO:0000313" key="5">
    <source>
        <dbReference type="Proteomes" id="UP000053573"/>
    </source>
</evidence>
<evidence type="ECO:0000259" key="2">
    <source>
        <dbReference type="PROSITE" id="PS50404"/>
    </source>
</evidence>
<proteinExistence type="inferred from homology"/>
<organism evidence="4 5">
    <name type="scientific">Blastomyces silverae</name>
    <dbReference type="NCBI Taxonomy" id="2060906"/>
    <lineage>
        <taxon>Eukaryota</taxon>
        <taxon>Fungi</taxon>
        <taxon>Dikarya</taxon>
        <taxon>Ascomycota</taxon>
        <taxon>Pezizomycotina</taxon>
        <taxon>Eurotiomycetes</taxon>
        <taxon>Eurotiomycetidae</taxon>
        <taxon>Onygenales</taxon>
        <taxon>Ajellomycetaceae</taxon>
        <taxon>Blastomyces</taxon>
    </lineage>
</organism>
<dbReference type="PROSITE" id="PS50405">
    <property type="entry name" value="GST_CTER"/>
    <property type="match status" value="1"/>
</dbReference>
<feature type="domain" description="GST C-terminal" evidence="3">
    <location>
        <begin position="84"/>
        <end position="209"/>
    </location>
</feature>
<evidence type="ECO:0000256" key="1">
    <source>
        <dbReference type="ARBA" id="ARBA00007409"/>
    </source>
</evidence>
<evidence type="ECO:0008006" key="6">
    <source>
        <dbReference type="Google" id="ProtNLM"/>
    </source>
</evidence>
<evidence type="ECO:0000259" key="3">
    <source>
        <dbReference type="PROSITE" id="PS50405"/>
    </source>
</evidence>
<dbReference type="CDD" id="cd03188">
    <property type="entry name" value="GST_C_Beta"/>
    <property type="match status" value="1"/>
</dbReference>
<dbReference type="EMBL" id="LDEV01001147">
    <property type="protein sequence ID" value="KLJ12157.1"/>
    <property type="molecule type" value="Genomic_DNA"/>
</dbReference>
<dbReference type="SFLD" id="SFLDG00358">
    <property type="entry name" value="Main_(cytGST)"/>
    <property type="match status" value="1"/>
</dbReference>
<feature type="domain" description="GST N-terminal" evidence="2">
    <location>
        <begin position="1"/>
        <end position="78"/>
    </location>
</feature>
<dbReference type="Gene3D" id="3.40.30.10">
    <property type="entry name" value="Glutaredoxin"/>
    <property type="match status" value="1"/>
</dbReference>
<dbReference type="InterPro" id="IPR036282">
    <property type="entry name" value="Glutathione-S-Trfase_C_sf"/>
</dbReference>
<gene>
    <name evidence="4" type="ORF">EMPG_09585</name>
</gene>
<reference evidence="5" key="1">
    <citation type="journal article" date="2015" name="PLoS Genet.">
        <title>The dynamic genome and transcriptome of the human fungal pathogen Blastomyces and close relative Emmonsia.</title>
        <authorList>
            <person name="Munoz J.F."/>
            <person name="Gauthier G.M."/>
            <person name="Desjardins C.A."/>
            <person name="Gallo J.E."/>
            <person name="Holder J."/>
            <person name="Sullivan T.D."/>
            <person name="Marty A.J."/>
            <person name="Carmen J.C."/>
            <person name="Chen Z."/>
            <person name="Ding L."/>
            <person name="Gujja S."/>
            <person name="Magrini V."/>
            <person name="Misas E."/>
            <person name="Mitreva M."/>
            <person name="Priest M."/>
            <person name="Saif S."/>
            <person name="Whiston E.A."/>
            <person name="Young S."/>
            <person name="Zeng Q."/>
            <person name="Goldman W.E."/>
            <person name="Mardis E.R."/>
            <person name="Taylor J.W."/>
            <person name="McEwen J.G."/>
            <person name="Clay O.K."/>
            <person name="Klein B.S."/>
            <person name="Cuomo C.A."/>
        </authorList>
    </citation>
    <scope>NUCLEOTIDE SEQUENCE [LARGE SCALE GENOMIC DNA]</scope>
    <source>
        <strain evidence="5">UAMH 139</strain>
    </source>
</reference>
<dbReference type="InterPro" id="IPR004045">
    <property type="entry name" value="Glutathione_S-Trfase_N"/>
</dbReference>
<dbReference type="Proteomes" id="UP000053573">
    <property type="component" value="Unassembled WGS sequence"/>
</dbReference>
<accession>A0A0H1BM86</accession>
<dbReference type="InterPro" id="IPR040079">
    <property type="entry name" value="Glutathione_S-Trfase"/>
</dbReference>
<dbReference type="PANTHER" id="PTHR44051:SF8">
    <property type="entry name" value="GLUTATHIONE S-TRANSFERASE GSTA"/>
    <property type="match status" value="1"/>
</dbReference>
<dbReference type="CDD" id="cd03057">
    <property type="entry name" value="GST_N_Beta"/>
    <property type="match status" value="1"/>
</dbReference>
<dbReference type="Pfam" id="PF00043">
    <property type="entry name" value="GST_C"/>
    <property type="match status" value="1"/>
</dbReference>
<name>A0A0H1BM86_9EURO</name>
<dbReference type="SUPFAM" id="SSF47616">
    <property type="entry name" value="GST C-terminal domain-like"/>
    <property type="match status" value="1"/>
</dbReference>
<evidence type="ECO:0000313" key="4">
    <source>
        <dbReference type="EMBL" id="KLJ12157.1"/>
    </source>
</evidence>
<dbReference type="InterPro" id="IPR010987">
    <property type="entry name" value="Glutathione-S-Trfase_C-like"/>
</dbReference>